<dbReference type="CDD" id="cd19501">
    <property type="entry name" value="RecA-like_FtsH"/>
    <property type="match status" value="1"/>
</dbReference>
<dbReference type="InterPro" id="IPR003959">
    <property type="entry name" value="ATPase_AAA_core"/>
</dbReference>
<dbReference type="SUPFAM" id="SSF52540">
    <property type="entry name" value="P-loop containing nucleoside triphosphate hydrolases"/>
    <property type="match status" value="1"/>
</dbReference>
<gene>
    <name evidence="9 13" type="primary">ftsH</name>
    <name evidence="13" type="ORF">GCM10023311_17680</name>
</gene>
<dbReference type="Gene3D" id="3.40.1690.20">
    <property type="match status" value="1"/>
</dbReference>
<dbReference type="RefSeq" id="WP_345273782.1">
    <property type="nucleotide sequence ID" value="NZ_BAABJH010000002.1"/>
</dbReference>
<dbReference type="SUPFAM" id="SSF140990">
    <property type="entry name" value="FtsH protease domain-like"/>
    <property type="match status" value="1"/>
</dbReference>
<dbReference type="InterPro" id="IPR011546">
    <property type="entry name" value="Pept_M41_FtsH_extracell"/>
</dbReference>
<proteinExistence type="inferred from homology"/>
<keyword evidence="4 9" id="KW-0547">Nucleotide-binding</keyword>
<comment type="subcellular location">
    <subcellularLocation>
        <location evidence="9">Cell membrane</location>
        <topology evidence="9">Multi-pass membrane protein</topology>
        <orientation evidence="9">Cytoplasmic side</orientation>
    </subcellularLocation>
</comment>
<name>A0ABP9F4Y1_9FLAO</name>
<comment type="similarity">
    <text evidence="9">In the central section; belongs to the AAA ATPase family.</text>
</comment>
<sequence length="653" mass="72640">MANDKKNIKDKKPKFSPYWIYGILIAIFLGFQLFSSGSYQEGNLTTPSDFFKYLEDGDVEKVDIVKNTRVAKVYLTRDAEAKEIHKNSKPQTFIPSTTKLPNYKFEFGDLQNFENQLNETTKDLDVKPIVKFDTETNDWGNLLMGILPFVLLIGVWIFIMRRMSGGAGGGAGGQIFNIGKSKAKLFDQNTEVKTSFKDVAGLEGAKEEVQEIVDFLKFPEKYTTLGGKIPKGALLVGPPGTGKTLLAKAVAGEAKVPFFSLSGSDFVEMFVGVGASRVRDLFKQAKEKSPSIIFIDEIDAIGRARGKNAMSGSNDERENTLNQLLTEMDGFGTNTNVIVIAATNRADILDKALMRAGRFDRQIYVDLPDVREREEIFEVHLRPLKKAENLDLDFLSKQTPGFSGADIANVCNEAALIAARNGKKAVDKQDFLDAVDRIIGGLEKKNKIITPSEKKAVAFHEAGHATVSWMLEHAAPLVKVTIVPRGRSLGAAWYLPEERLIVRPEQMLDEMCAALGGRAAEKVIFDKISTGALSDLEKVTKQARAMVTIYGLSDKIGNLTYYDSGQSEYGFTKPYSEQTAELIDKEISDIIEEQYQRAIKLLEANKDKLTQLAEVLLEKEVIFKDNLEKIFGKRAFEKEEVEKPKESSETIDE</sequence>
<evidence type="ECO:0000256" key="8">
    <source>
        <dbReference type="ARBA" id="ARBA00023049"/>
    </source>
</evidence>
<feature type="transmembrane region" description="Helical" evidence="9">
    <location>
        <begin position="15"/>
        <end position="34"/>
    </location>
</feature>
<dbReference type="Pfam" id="PF00004">
    <property type="entry name" value="AAA"/>
    <property type="match status" value="1"/>
</dbReference>
<keyword evidence="9" id="KW-0472">Membrane</keyword>
<dbReference type="Gene3D" id="3.40.50.300">
    <property type="entry name" value="P-loop containing nucleotide triphosphate hydrolases"/>
    <property type="match status" value="1"/>
</dbReference>
<evidence type="ECO:0000256" key="3">
    <source>
        <dbReference type="ARBA" id="ARBA00022723"/>
    </source>
</evidence>
<dbReference type="Gene3D" id="1.10.8.60">
    <property type="match status" value="1"/>
</dbReference>
<keyword evidence="8 9" id="KW-0482">Metalloprotease</keyword>
<dbReference type="InterPro" id="IPR050928">
    <property type="entry name" value="ATP-dep_Zn_Metalloprotease"/>
</dbReference>
<dbReference type="InterPro" id="IPR003960">
    <property type="entry name" value="ATPase_AAA_CS"/>
</dbReference>
<organism evidence="13 14">
    <name type="scientific">Flaviramulus aquimarinus</name>
    <dbReference type="NCBI Taxonomy" id="1170456"/>
    <lineage>
        <taxon>Bacteria</taxon>
        <taxon>Pseudomonadati</taxon>
        <taxon>Bacteroidota</taxon>
        <taxon>Flavobacteriia</taxon>
        <taxon>Flavobacteriales</taxon>
        <taxon>Flavobacteriaceae</taxon>
        <taxon>Flaviramulus</taxon>
    </lineage>
</organism>
<keyword evidence="2 9" id="KW-0645">Protease</keyword>
<dbReference type="Pfam" id="PF06480">
    <property type="entry name" value="FtsH_ext"/>
    <property type="match status" value="1"/>
</dbReference>
<keyword evidence="11" id="KW-0175">Coiled coil</keyword>
<evidence type="ECO:0000256" key="6">
    <source>
        <dbReference type="ARBA" id="ARBA00022833"/>
    </source>
</evidence>
<dbReference type="PANTHER" id="PTHR43655:SF2">
    <property type="entry name" value="AFG3 LIKE MATRIX AAA PEPTIDASE SUBUNIT 2, ISOFORM A"/>
    <property type="match status" value="1"/>
</dbReference>
<protein>
    <recommendedName>
        <fullName evidence="9">ATP-dependent zinc metalloprotease FtsH</fullName>
        <ecNumber evidence="9">3.4.24.-</ecNumber>
    </recommendedName>
</protein>
<feature type="binding site" evidence="9">
    <location>
        <position position="535"/>
    </location>
    <ligand>
        <name>Zn(2+)</name>
        <dbReference type="ChEBI" id="CHEBI:29105"/>
        <note>catalytic</note>
    </ligand>
</feature>
<comment type="subunit">
    <text evidence="9">Homohexamer.</text>
</comment>
<dbReference type="HAMAP" id="MF_01458">
    <property type="entry name" value="FtsH"/>
    <property type="match status" value="1"/>
</dbReference>
<dbReference type="Gene3D" id="1.20.58.760">
    <property type="entry name" value="Peptidase M41"/>
    <property type="match status" value="1"/>
</dbReference>
<keyword evidence="9" id="KW-0812">Transmembrane</keyword>
<dbReference type="InterPro" id="IPR037219">
    <property type="entry name" value="Peptidase_M41-like"/>
</dbReference>
<evidence type="ECO:0000256" key="7">
    <source>
        <dbReference type="ARBA" id="ARBA00022840"/>
    </source>
</evidence>
<comment type="cofactor">
    <cofactor evidence="9">
        <name>Zn(2+)</name>
        <dbReference type="ChEBI" id="CHEBI:29105"/>
    </cofactor>
    <text evidence="9">Binds 1 zinc ion per subunit.</text>
</comment>
<comment type="similarity">
    <text evidence="1 9">In the C-terminal section; belongs to the peptidase M41 family.</text>
</comment>
<evidence type="ECO:0000256" key="2">
    <source>
        <dbReference type="ARBA" id="ARBA00022670"/>
    </source>
</evidence>
<feature type="active site" evidence="9">
    <location>
        <position position="461"/>
    </location>
</feature>
<comment type="similarity">
    <text evidence="10">Belongs to the AAA ATPase family.</text>
</comment>
<feature type="domain" description="AAA+ ATPase" evidence="12">
    <location>
        <begin position="229"/>
        <end position="369"/>
    </location>
</feature>
<evidence type="ECO:0000256" key="9">
    <source>
        <dbReference type="HAMAP-Rule" id="MF_01458"/>
    </source>
</evidence>
<dbReference type="GO" id="GO:0008237">
    <property type="term" value="F:metallopeptidase activity"/>
    <property type="evidence" value="ECO:0007669"/>
    <property type="project" value="UniProtKB-KW"/>
</dbReference>
<dbReference type="InterPro" id="IPR000642">
    <property type="entry name" value="Peptidase_M41"/>
</dbReference>
<keyword evidence="9" id="KW-1003">Cell membrane</keyword>
<dbReference type="InterPro" id="IPR041569">
    <property type="entry name" value="AAA_lid_3"/>
</dbReference>
<comment type="function">
    <text evidence="9">Acts as a processive, ATP-dependent zinc metallopeptidase for both cytoplasmic and membrane proteins. Plays a role in the quality control of integral membrane proteins.</text>
</comment>
<evidence type="ECO:0000256" key="1">
    <source>
        <dbReference type="ARBA" id="ARBA00010044"/>
    </source>
</evidence>
<dbReference type="Pfam" id="PF01434">
    <property type="entry name" value="Peptidase_M41"/>
    <property type="match status" value="1"/>
</dbReference>
<keyword evidence="7 9" id="KW-0067">ATP-binding</keyword>
<evidence type="ECO:0000256" key="10">
    <source>
        <dbReference type="RuleBase" id="RU003651"/>
    </source>
</evidence>
<dbReference type="PANTHER" id="PTHR43655">
    <property type="entry name" value="ATP-DEPENDENT PROTEASE"/>
    <property type="match status" value="1"/>
</dbReference>
<keyword evidence="5 9" id="KW-0378">Hydrolase</keyword>
<feature type="binding site" evidence="9">
    <location>
        <position position="464"/>
    </location>
    <ligand>
        <name>Zn(2+)</name>
        <dbReference type="ChEBI" id="CHEBI:29105"/>
        <note>catalytic</note>
    </ligand>
</feature>
<keyword evidence="14" id="KW-1185">Reference proteome</keyword>
<evidence type="ECO:0000256" key="5">
    <source>
        <dbReference type="ARBA" id="ARBA00022801"/>
    </source>
</evidence>
<feature type="binding site" evidence="9">
    <location>
        <position position="460"/>
    </location>
    <ligand>
        <name>Zn(2+)</name>
        <dbReference type="ChEBI" id="CHEBI:29105"/>
        <note>catalytic</note>
    </ligand>
</feature>
<comment type="caution">
    <text evidence="13">The sequence shown here is derived from an EMBL/GenBank/DDBJ whole genome shotgun (WGS) entry which is preliminary data.</text>
</comment>
<dbReference type="InterPro" id="IPR003593">
    <property type="entry name" value="AAA+_ATPase"/>
</dbReference>
<keyword evidence="9" id="KW-1133">Transmembrane helix</keyword>
<feature type="binding site" evidence="9">
    <location>
        <begin position="237"/>
        <end position="244"/>
    </location>
    <ligand>
        <name>ATP</name>
        <dbReference type="ChEBI" id="CHEBI:30616"/>
    </ligand>
</feature>
<dbReference type="EMBL" id="BAABJH010000002">
    <property type="protein sequence ID" value="GAA4893570.1"/>
    <property type="molecule type" value="Genomic_DNA"/>
</dbReference>
<evidence type="ECO:0000256" key="11">
    <source>
        <dbReference type="SAM" id="Coils"/>
    </source>
</evidence>
<evidence type="ECO:0000313" key="13">
    <source>
        <dbReference type="EMBL" id="GAA4893570.1"/>
    </source>
</evidence>
<accession>A0ABP9F4Y1</accession>
<dbReference type="Pfam" id="PF17862">
    <property type="entry name" value="AAA_lid_3"/>
    <property type="match status" value="1"/>
</dbReference>
<dbReference type="InterPro" id="IPR027417">
    <property type="entry name" value="P-loop_NTPase"/>
</dbReference>
<dbReference type="InterPro" id="IPR005936">
    <property type="entry name" value="FtsH"/>
</dbReference>
<evidence type="ECO:0000259" key="12">
    <source>
        <dbReference type="SMART" id="SM00382"/>
    </source>
</evidence>
<evidence type="ECO:0000256" key="4">
    <source>
        <dbReference type="ARBA" id="ARBA00022741"/>
    </source>
</evidence>
<feature type="coiled-coil region" evidence="11">
    <location>
        <begin position="592"/>
        <end position="619"/>
    </location>
</feature>
<reference evidence="14" key="1">
    <citation type="journal article" date="2019" name="Int. J. Syst. Evol. Microbiol.">
        <title>The Global Catalogue of Microorganisms (GCM) 10K type strain sequencing project: providing services to taxonomists for standard genome sequencing and annotation.</title>
        <authorList>
            <consortium name="The Broad Institute Genomics Platform"/>
            <consortium name="The Broad Institute Genome Sequencing Center for Infectious Disease"/>
            <person name="Wu L."/>
            <person name="Ma J."/>
        </authorList>
    </citation>
    <scope>NUCLEOTIDE SEQUENCE [LARGE SCALE GENOMIC DNA]</scope>
    <source>
        <strain evidence="14">JCM 18274</strain>
    </source>
</reference>
<evidence type="ECO:0000313" key="14">
    <source>
        <dbReference type="Proteomes" id="UP001500433"/>
    </source>
</evidence>
<feature type="transmembrane region" description="Helical" evidence="9">
    <location>
        <begin position="139"/>
        <end position="159"/>
    </location>
</feature>
<keyword evidence="6 9" id="KW-0862">Zinc</keyword>
<keyword evidence="3 9" id="KW-0479">Metal-binding</keyword>
<dbReference type="Proteomes" id="UP001500433">
    <property type="component" value="Unassembled WGS sequence"/>
</dbReference>
<dbReference type="PROSITE" id="PS00674">
    <property type="entry name" value="AAA"/>
    <property type="match status" value="1"/>
</dbReference>
<dbReference type="NCBIfam" id="TIGR01241">
    <property type="entry name" value="FtsH_fam"/>
    <property type="match status" value="1"/>
</dbReference>
<dbReference type="EC" id="3.4.24.-" evidence="9"/>
<dbReference type="SMART" id="SM00382">
    <property type="entry name" value="AAA"/>
    <property type="match status" value="1"/>
</dbReference>